<dbReference type="Pfam" id="PF02607">
    <property type="entry name" value="B12-binding_2"/>
    <property type="match status" value="1"/>
</dbReference>
<name>A0ABS2CHJ8_9MICO</name>
<gene>
    <name evidence="2" type="ORF">JQN70_02990</name>
</gene>
<keyword evidence="3" id="KW-1185">Reference proteome</keyword>
<accession>A0ABS2CHJ8</accession>
<dbReference type="InterPro" id="IPR003759">
    <property type="entry name" value="Cbl-bd_cap"/>
</dbReference>
<dbReference type="InterPro" id="IPR006158">
    <property type="entry name" value="Cobalamin-bd"/>
</dbReference>
<feature type="domain" description="B12-binding" evidence="1">
    <location>
        <begin position="93"/>
        <end position="215"/>
    </location>
</feature>
<organism evidence="2 3">
    <name type="scientific">Phycicoccus sonneratiae</name>
    <dbReference type="NCBI Taxonomy" id="2807628"/>
    <lineage>
        <taxon>Bacteria</taxon>
        <taxon>Bacillati</taxon>
        <taxon>Actinomycetota</taxon>
        <taxon>Actinomycetes</taxon>
        <taxon>Micrococcales</taxon>
        <taxon>Intrasporangiaceae</taxon>
        <taxon>Phycicoccus</taxon>
    </lineage>
</organism>
<proteinExistence type="predicted"/>
<sequence>MGTDPSTDLGLARRRVMAATRDLDGATVRDVLLDALLVSGVDATVTDVMMPVLREVGDDWEAGRLGVVHEHFVSSAFRGVLGELRLPVQGPQARTVVLACPPRELHDLPLELFGAMLHARWWRVVSLGANSPMTAIGEAARFLRADAVVLAGVRRTAFEARLPSLTRLGRTLPLFVAGEGAKALAQAPPELRVLPDDLVAAAELVDAVVPAREEAVPVHTDGDAEPAVG</sequence>
<comment type="caution">
    <text evidence="2">The sequence shown here is derived from an EMBL/GenBank/DDBJ whole genome shotgun (WGS) entry which is preliminary data.</text>
</comment>
<evidence type="ECO:0000313" key="2">
    <source>
        <dbReference type="EMBL" id="MBM6399344.1"/>
    </source>
</evidence>
<dbReference type="RefSeq" id="WP_204129836.1">
    <property type="nucleotide sequence ID" value="NZ_JAFDVD010000004.1"/>
</dbReference>
<evidence type="ECO:0000259" key="1">
    <source>
        <dbReference type="PROSITE" id="PS51332"/>
    </source>
</evidence>
<dbReference type="EMBL" id="JAFDVD010000004">
    <property type="protein sequence ID" value="MBM6399344.1"/>
    <property type="molecule type" value="Genomic_DNA"/>
</dbReference>
<dbReference type="InterPro" id="IPR036724">
    <property type="entry name" value="Cobalamin-bd_sf"/>
</dbReference>
<dbReference type="Gene3D" id="3.40.50.280">
    <property type="entry name" value="Cobalamin-binding domain"/>
    <property type="match status" value="1"/>
</dbReference>
<dbReference type="PROSITE" id="PS51332">
    <property type="entry name" value="B12_BINDING"/>
    <property type="match status" value="1"/>
</dbReference>
<evidence type="ECO:0000313" key="3">
    <source>
        <dbReference type="Proteomes" id="UP001430172"/>
    </source>
</evidence>
<dbReference type="SUPFAM" id="SSF52242">
    <property type="entry name" value="Cobalamin (vitamin B12)-binding domain"/>
    <property type="match status" value="1"/>
</dbReference>
<dbReference type="Proteomes" id="UP001430172">
    <property type="component" value="Unassembled WGS sequence"/>
</dbReference>
<dbReference type="Gene3D" id="1.10.1240.10">
    <property type="entry name" value="Methionine synthase domain"/>
    <property type="match status" value="1"/>
</dbReference>
<reference evidence="2" key="1">
    <citation type="submission" date="2021-02" db="EMBL/GenBank/DDBJ databases">
        <title>Phycicoccus sp. MQZ13P-5T, whole genome shotgun sequence.</title>
        <authorList>
            <person name="Tuo L."/>
        </authorList>
    </citation>
    <scope>NUCLEOTIDE SEQUENCE</scope>
    <source>
        <strain evidence="2">MQZ13P-5</strain>
    </source>
</reference>
<dbReference type="InterPro" id="IPR036594">
    <property type="entry name" value="Meth_synthase_dom"/>
</dbReference>
<protein>
    <submittedName>
        <fullName evidence="2">B12-binding domain-containing protein</fullName>
    </submittedName>
</protein>